<evidence type="ECO:0000256" key="1">
    <source>
        <dbReference type="ARBA" id="ARBA00038455"/>
    </source>
</evidence>
<gene>
    <name evidence="2" type="ORF">Vbra_15403</name>
</gene>
<evidence type="ECO:0008006" key="4">
    <source>
        <dbReference type="Google" id="ProtNLM"/>
    </source>
</evidence>
<sequence length="290" mass="32330">MWARIAEEKGFQGVWGSSLGLSTLMGVRDANELSWTEVADMMGRVADSVRIPVLVDGDSGHGHSKIASQFVRRLNQRRIAGVCLEDRTFPKRNALIKPADGDREALADAAEFCDMLQECRESLQQDDPGNHFQIVARTDALPAGWGLPECIRRARAYRDAGADALIIHSTERTSDEVEAFLEEWVKEGEGGRREPVPIVLIPTTYAENESTDITRLFDMGASCIIWANYMLRSDIKAQQSTAEAIHASQSVRRCEKDGSMAPLSEVFRLQREQMLQDAQRGDGCARRYSL</sequence>
<dbReference type="STRING" id="1169540.A0A0G4FHA6"/>
<dbReference type="EMBL" id="CDMY01000436">
    <property type="protein sequence ID" value="CEM12677.1"/>
    <property type="molecule type" value="Genomic_DNA"/>
</dbReference>
<name>A0A0G4FHA6_VITBC</name>
<dbReference type="SUPFAM" id="SSF51621">
    <property type="entry name" value="Phosphoenolpyruvate/pyruvate domain"/>
    <property type="match status" value="1"/>
</dbReference>
<dbReference type="PANTHER" id="PTHR42905">
    <property type="entry name" value="PHOSPHOENOLPYRUVATE CARBOXYLASE"/>
    <property type="match status" value="1"/>
</dbReference>
<dbReference type="InParanoid" id="A0A0G4FHA6"/>
<dbReference type="OMA" id="IIHGDDW"/>
<accession>A0A0G4FHA6</accession>
<dbReference type="AlphaFoldDB" id="A0A0G4FHA6"/>
<dbReference type="InterPro" id="IPR015813">
    <property type="entry name" value="Pyrv/PenolPyrv_kinase-like_dom"/>
</dbReference>
<protein>
    <recommendedName>
        <fullName evidence="4">Phosphoenolpyruvate phosphomutase</fullName>
    </recommendedName>
</protein>
<keyword evidence="3" id="KW-1185">Reference proteome</keyword>
<dbReference type="PANTHER" id="PTHR42905:SF7">
    <property type="entry name" value="PHOSPHOENOLPYRUVATE PHOSPHOMUTASE"/>
    <property type="match status" value="1"/>
</dbReference>
<dbReference type="InterPro" id="IPR040442">
    <property type="entry name" value="Pyrv_kinase-like_dom_sf"/>
</dbReference>
<dbReference type="PhylomeDB" id="A0A0G4FHA6"/>
<dbReference type="OrthoDB" id="429143at2759"/>
<dbReference type="CDD" id="cd00377">
    <property type="entry name" value="ICL_PEPM"/>
    <property type="match status" value="1"/>
</dbReference>
<proteinExistence type="inferred from homology"/>
<dbReference type="InterPro" id="IPR039556">
    <property type="entry name" value="ICL/PEPM"/>
</dbReference>
<dbReference type="VEuPathDB" id="CryptoDB:Vbra_15403"/>
<comment type="similarity">
    <text evidence="1">Belongs to the isocitrate lyase/PEP mutase superfamily. PEP mutase family.</text>
</comment>
<dbReference type="Gene3D" id="3.20.20.60">
    <property type="entry name" value="Phosphoenolpyruvate-binding domains"/>
    <property type="match status" value="1"/>
</dbReference>
<evidence type="ECO:0000313" key="3">
    <source>
        <dbReference type="Proteomes" id="UP000041254"/>
    </source>
</evidence>
<organism evidence="2 3">
    <name type="scientific">Vitrella brassicaformis (strain CCMP3155)</name>
    <dbReference type="NCBI Taxonomy" id="1169540"/>
    <lineage>
        <taxon>Eukaryota</taxon>
        <taxon>Sar</taxon>
        <taxon>Alveolata</taxon>
        <taxon>Colpodellida</taxon>
        <taxon>Vitrellaceae</taxon>
        <taxon>Vitrella</taxon>
    </lineage>
</organism>
<dbReference type="GO" id="GO:0003824">
    <property type="term" value="F:catalytic activity"/>
    <property type="evidence" value="ECO:0007669"/>
    <property type="project" value="InterPro"/>
</dbReference>
<evidence type="ECO:0000313" key="2">
    <source>
        <dbReference type="EMBL" id="CEM12677.1"/>
    </source>
</evidence>
<dbReference type="Pfam" id="PF13714">
    <property type="entry name" value="PEP_mutase"/>
    <property type="match status" value="1"/>
</dbReference>
<reference evidence="2 3" key="1">
    <citation type="submission" date="2014-11" db="EMBL/GenBank/DDBJ databases">
        <authorList>
            <person name="Zhu J."/>
            <person name="Qi W."/>
            <person name="Song R."/>
        </authorList>
    </citation>
    <scope>NUCLEOTIDE SEQUENCE [LARGE SCALE GENOMIC DNA]</scope>
</reference>
<dbReference type="Proteomes" id="UP000041254">
    <property type="component" value="Unassembled WGS sequence"/>
</dbReference>